<protein>
    <recommendedName>
        <fullName evidence="1">Integrase core domain-containing protein</fullName>
    </recommendedName>
</protein>
<dbReference type="InterPro" id="IPR058913">
    <property type="entry name" value="Integrase_dom_put"/>
</dbReference>
<evidence type="ECO:0000259" key="1">
    <source>
        <dbReference type="Pfam" id="PF24764"/>
    </source>
</evidence>
<proteinExistence type="predicted"/>
<dbReference type="AlphaFoldDB" id="A0AAD7FEV7"/>
<evidence type="ECO:0000313" key="2">
    <source>
        <dbReference type="EMBL" id="KAJ7614533.1"/>
    </source>
</evidence>
<name>A0AAD7FEV7_9AGAR</name>
<dbReference type="EMBL" id="JARKIF010000026">
    <property type="protein sequence ID" value="KAJ7614533.1"/>
    <property type="molecule type" value="Genomic_DNA"/>
</dbReference>
<feature type="domain" description="Integrase core" evidence="1">
    <location>
        <begin position="1"/>
        <end position="107"/>
    </location>
</feature>
<dbReference type="Pfam" id="PF24764">
    <property type="entry name" value="rva_4"/>
    <property type="match status" value="1"/>
</dbReference>
<sequence length="226" mass="25976">MEELRGPNRGSYIWGRSVHNIRIERLWVDFTRGIASKWVDFFFELELYYGLSNDNPSHIWLLHHLFLEKINEEVDEWVEAWNSHKVALEGEGRRSPRDMFTFGLLEQGPRGLSTALFEQEEAAYAHIDDFGIDWQAQNNPQLIGHLATNNDQPWAAHDPFATFATPETMAEVIVEPPEGPLSAEFVADLDAQLAELVDLSSRDMGVRKLVWREALAICNSFYENDD</sequence>
<gene>
    <name evidence="2" type="ORF">FB45DRAFT_758492</name>
</gene>
<dbReference type="PANTHER" id="PTHR46791">
    <property type="entry name" value="EXPRESSED PROTEIN"/>
    <property type="match status" value="1"/>
</dbReference>
<reference evidence="2" key="1">
    <citation type="submission" date="2023-03" db="EMBL/GenBank/DDBJ databases">
        <title>Massive genome expansion in bonnet fungi (Mycena s.s.) driven by repeated elements and novel gene families across ecological guilds.</title>
        <authorList>
            <consortium name="Lawrence Berkeley National Laboratory"/>
            <person name="Harder C.B."/>
            <person name="Miyauchi S."/>
            <person name="Viragh M."/>
            <person name="Kuo A."/>
            <person name="Thoen E."/>
            <person name="Andreopoulos B."/>
            <person name="Lu D."/>
            <person name="Skrede I."/>
            <person name="Drula E."/>
            <person name="Henrissat B."/>
            <person name="Morin E."/>
            <person name="Kohler A."/>
            <person name="Barry K."/>
            <person name="LaButti K."/>
            <person name="Morin E."/>
            <person name="Salamov A."/>
            <person name="Lipzen A."/>
            <person name="Mereny Z."/>
            <person name="Hegedus B."/>
            <person name="Baldrian P."/>
            <person name="Stursova M."/>
            <person name="Weitz H."/>
            <person name="Taylor A."/>
            <person name="Grigoriev I.V."/>
            <person name="Nagy L.G."/>
            <person name="Martin F."/>
            <person name="Kauserud H."/>
        </authorList>
    </citation>
    <scope>NUCLEOTIDE SEQUENCE</scope>
    <source>
        <strain evidence="2">9284</strain>
    </source>
</reference>
<dbReference type="PANTHER" id="PTHR46791:SF5">
    <property type="entry name" value="CLR5 DOMAIN-CONTAINING PROTEIN-RELATED"/>
    <property type="match status" value="1"/>
</dbReference>
<dbReference type="Proteomes" id="UP001221142">
    <property type="component" value="Unassembled WGS sequence"/>
</dbReference>
<organism evidence="2 3">
    <name type="scientific">Roridomyces roridus</name>
    <dbReference type="NCBI Taxonomy" id="1738132"/>
    <lineage>
        <taxon>Eukaryota</taxon>
        <taxon>Fungi</taxon>
        <taxon>Dikarya</taxon>
        <taxon>Basidiomycota</taxon>
        <taxon>Agaricomycotina</taxon>
        <taxon>Agaricomycetes</taxon>
        <taxon>Agaricomycetidae</taxon>
        <taxon>Agaricales</taxon>
        <taxon>Marasmiineae</taxon>
        <taxon>Mycenaceae</taxon>
        <taxon>Roridomyces</taxon>
    </lineage>
</organism>
<accession>A0AAD7FEV7</accession>
<evidence type="ECO:0000313" key="3">
    <source>
        <dbReference type="Proteomes" id="UP001221142"/>
    </source>
</evidence>
<comment type="caution">
    <text evidence="2">The sequence shown here is derived from an EMBL/GenBank/DDBJ whole genome shotgun (WGS) entry which is preliminary data.</text>
</comment>
<keyword evidence="3" id="KW-1185">Reference proteome</keyword>